<evidence type="ECO:0000313" key="1">
    <source>
        <dbReference type="EMBL" id="PKA59785.1"/>
    </source>
</evidence>
<protein>
    <recommendedName>
        <fullName evidence="3">RNA-directed DNA polymerase like</fullName>
    </recommendedName>
</protein>
<dbReference type="SUPFAM" id="SSF56672">
    <property type="entry name" value="DNA/RNA polymerases"/>
    <property type="match status" value="1"/>
</dbReference>
<dbReference type="Gene3D" id="3.10.10.10">
    <property type="entry name" value="HIV Type 1 Reverse Transcriptase, subunit A, domain 1"/>
    <property type="match status" value="1"/>
</dbReference>
<dbReference type="Proteomes" id="UP000236161">
    <property type="component" value="Unassembled WGS sequence"/>
</dbReference>
<dbReference type="EMBL" id="KZ451944">
    <property type="protein sequence ID" value="PKA59785.1"/>
    <property type="molecule type" value="Genomic_DNA"/>
</dbReference>
<proteinExistence type="predicted"/>
<organism evidence="1 2">
    <name type="scientific">Apostasia shenzhenica</name>
    <dbReference type="NCBI Taxonomy" id="1088818"/>
    <lineage>
        <taxon>Eukaryota</taxon>
        <taxon>Viridiplantae</taxon>
        <taxon>Streptophyta</taxon>
        <taxon>Embryophyta</taxon>
        <taxon>Tracheophyta</taxon>
        <taxon>Spermatophyta</taxon>
        <taxon>Magnoliopsida</taxon>
        <taxon>Liliopsida</taxon>
        <taxon>Asparagales</taxon>
        <taxon>Orchidaceae</taxon>
        <taxon>Apostasioideae</taxon>
        <taxon>Apostasia</taxon>
    </lineage>
</organism>
<dbReference type="OrthoDB" id="777544at2759"/>
<evidence type="ECO:0000313" key="2">
    <source>
        <dbReference type="Proteomes" id="UP000236161"/>
    </source>
</evidence>
<reference evidence="1 2" key="1">
    <citation type="journal article" date="2017" name="Nature">
        <title>The Apostasia genome and the evolution of orchids.</title>
        <authorList>
            <person name="Zhang G.Q."/>
            <person name="Liu K.W."/>
            <person name="Li Z."/>
            <person name="Lohaus R."/>
            <person name="Hsiao Y.Y."/>
            <person name="Niu S.C."/>
            <person name="Wang J.Y."/>
            <person name="Lin Y.C."/>
            <person name="Xu Q."/>
            <person name="Chen L.J."/>
            <person name="Yoshida K."/>
            <person name="Fujiwara S."/>
            <person name="Wang Z.W."/>
            <person name="Zhang Y.Q."/>
            <person name="Mitsuda N."/>
            <person name="Wang M."/>
            <person name="Liu G.H."/>
            <person name="Pecoraro L."/>
            <person name="Huang H.X."/>
            <person name="Xiao X.J."/>
            <person name="Lin M."/>
            <person name="Wu X.Y."/>
            <person name="Wu W.L."/>
            <person name="Chen Y.Y."/>
            <person name="Chang S.B."/>
            <person name="Sakamoto S."/>
            <person name="Ohme-Takagi M."/>
            <person name="Yagi M."/>
            <person name="Zeng S.J."/>
            <person name="Shen C.Y."/>
            <person name="Yeh C.M."/>
            <person name="Luo Y.B."/>
            <person name="Tsai W.C."/>
            <person name="Van de Peer Y."/>
            <person name="Liu Z.J."/>
        </authorList>
    </citation>
    <scope>NUCLEOTIDE SEQUENCE [LARGE SCALE GENOMIC DNA]</scope>
    <source>
        <strain evidence="2">cv. Shenzhen</strain>
        <tissue evidence="1">Stem</tissue>
    </source>
</reference>
<dbReference type="PANTHER" id="PTHR15503:SF45">
    <property type="entry name" value="RNA-DIRECTED DNA POLYMERASE HOMOLOG"/>
    <property type="match status" value="1"/>
</dbReference>
<dbReference type="InterPro" id="IPR043502">
    <property type="entry name" value="DNA/RNA_pol_sf"/>
</dbReference>
<dbReference type="AlphaFoldDB" id="A0A2I0AW62"/>
<dbReference type="InterPro" id="IPR032567">
    <property type="entry name" value="RTL1-rel"/>
</dbReference>
<sequence>MVMLDVKADLTELQSVPVVKEYADVFPENLPGLPPDREVEFSIDLVPGTGPISKAPYRMVTTELLELKTQIQEMLDKKHIHPSTSPWGAPVYL</sequence>
<name>A0A2I0AW62_9ASPA</name>
<keyword evidence="2" id="KW-1185">Reference proteome</keyword>
<accession>A0A2I0AW62</accession>
<dbReference type="PANTHER" id="PTHR15503">
    <property type="entry name" value="LDOC1 RELATED"/>
    <property type="match status" value="1"/>
</dbReference>
<dbReference type="STRING" id="1088818.A0A2I0AW62"/>
<gene>
    <name evidence="1" type="ORF">AXF42_Ash011909</name>
</gene>
<evidence type="ECO:0008006" key="3">
    <source>
        <dbReference type="Google" id="ProtNLM"/>
    </source>
</evidence>